<comment type="similarity">
    <text evidence="1">Belongs to the WD repeat L(2)GL family.</text>
</comment>
<dbReference type="InterPro" id="IPR015943">
    <property type="entry name" value="WD40/YVTN_repeat-like_dom_sf"/>
</dbReference>
<dbReference type="EMBL" id="JAXQNO010000001">
    <property type="protein sequence ID" value="KAK4804498.1"/>
    <property type="molecule type" value="Genomic_DNA"/>
</dbReference>
<dbReference type="SUPFAM" id="SSF50978">
    <property type="entry name" value="WD40 repeat-like"/>
    <property type="match status" value="2"/>
</dbReference>
<dbReference type="GO" id="GO:0006893">
    <property type="term" value="P:Golgi to plasma membrane transport"/>
    <property type="evidence" value="ECO:0007669"/>
    <property type="project" value="TreeGrafter"/>
</dbReference>
<dbReference type="GO" id="GO:0005096">
    <property type="term" value="F:GTPase activator activity"/>
    <property type="evidence" value="ECO:0007669"/>
    <property type="project" value="TreeGrafter"/>
</dbReference>
<name>A0AAN7RQ67_TRANT</name>
<protein>
    <recommendedName>
        <fullName evidence="3">Lethal giant larvae (Lgl)-like C-terminal domain-containing protein</fullName>
    </recommendedName>
</protein>
<dbReference type="Gene3D" id="2.130.10.10">
    <property type="entry name" value="YVTN repeat-like/Quinoprotein amine dehydrogenase"/>
    <property type="match status" value="3"/>
</dbReference>
<dbReference type="InterPro" id="IPR013905">
    <property type="entry name" value="Lgl_C_dom"/>
</dbReference>
<gene>
    <name evidence="4" type="ORF">SAY86_004315</name>
</gene>
<sequence>MFVRKLVERASFKKLGGSPDGLKANEVDPVLVFHYGIPSSCTRFAYDSIQRILAVSTKDGRIKLFGPDNSQAILQSDEAGSSKYLKFIKNQGILLNVTLKNKIEAWDVDKKKVHDIYDFEGDISAFEVLEPSLYIYVGDSTGNILVLKFDQERGHLTRMKYTIPFAASHGNQNRFSSDSFVVQILPQPTAGSNRVLIIFKDGLIILWDILESKPIFTTGGNTLQVINRESKQVTCACWVCPLGSKIAVGYTTGDILLWSIPGRIELTLDHKHNAGPLCKLNLGYKLEKVPILMMKWVYGEGRMGRLYILGASDVSSSNLVQVVLLNDQTESRTIKLGLQLPEPCVDMKITRSSEQNKHNQDLFIAIGKSGQVFAYDDSSIEKYLLQSQSKSSPSLPREVTVKLPYADSVISISRLIINDTGAGNLDDEVKDIPSLFTFDKKPKDVAGLSFSGFSKVKYLYITGHTNGCLNFWDGAAPFSPILSLAQQDQGNPSTSGTAVTALYFDKKSRLLVSGDKSGTVCFFKFKSEPYIPDSTRKGNNQLIDGIKVLKLNGAILSINLSKSTGHIAVGSDQGQVSLIDIEGPAVLCTESIGRGMSSRVISIQFASCSLHGFEKNIVVVATRDSSVLAMDSDIMKTLTTGTVHPRMPSKALLMEVLVDGCTISSGTTVANNSDQANGTMTENTSPRQGLLVLCSEKAVYVYSLHHVVQGIKKVVYKKKFQQVPCCWASTFYAPAPGLILLFTSGKVEIRCLPELALLKEAYIRGFTYSEGSICSSQDGQIIMVNGDREISLFSVLQQQKLHRRFLSAGKVYRENLNFHGRAEPMPFAHKEKKKGLFSSVFGETKAKKEEQAFYAETDPFEQLSLIFSTENFPYEALNGANQTSDNDNRHDLGDDEDDIALDDFEEKPRGQNLFAGLNKKNLSSKFQTFKGKLKNVKVKNDKKCEEEEPQNEKLGAVDQIKKKYGFAVPNESASAAKMAETKLQDNLRKLQGISLKTTQMQNTARSFSAMAREVLRSAEQEKRGL</sequence>
<comment type="caution">
    <text evidence="4">The sequence shown here is derived from an EMBL/GenBank/DDBJ whole genome shotgun (WGS) entry which is preliminary data.</text>
</comment>
<dbReference type="InterPro" id="IPR001680">
    <property type="entry name" value="WD40_rpt"/>
</dbReference>
<dbReference type="InterPro" id="IPR036322">
    <property type="entry name" value="WD40_repeat_dom_sf"/>
</dbReference>
<dbReference type="Proteomes" id="UP001346149">
    <property type="component" value="Unassembled WGS sequence"/>
</dbReference>
<proteinExistence type="inferred from homology"/>
<reference evidence="4 5" key="1">
    <citation type="journal article" date="2023" name="Hortic Res">
        <title>Pangenome of water caltrop reveals structural variations and asymmetric subgenome divergence after allopolyploidization.</title>
        <authorList>
            <person name="Zhang X."/>
            <person name="Chen Y."/>
            <person name="Wang L."/>
            <person name="Yuan Y."/>
            <person name="Fang M."/>
            <person name="Shi L."/>
            <person name="Lu R."/>
            <person name="Comes H.P."/>
            <person name="Ma Y."/>
            <person name="Chen Y."/>
            <person name="Huang G."/>
            <person name="Zhou Y."/>
            <person name="Zheng Z."/>
            <person name="Qiu Y."/>
        </authorList>
    </citation>
    <scope>NUCLEOTIDE SEQUENCE [LARGE SCALE GENOMIC DNA]</scope>
    <source>
        <strain evidence="4">F231</strain>
    </source>
</reference>
<keyword evidence="2" id="KW-0268">Exocytosis</keyword>
<evidence type="ECO:0000313" key="5">
    <source>
        <dbReference type="Proteomes" id="UP001346149"/>
    </source>
</evidence>
<feature type="domain" description="Lethal giant larvae (Lgl)-like C-terminal" evidence="3">
    <location>
        <begin position="552"/>
        <end position="812"/>
    </location>
</feature>
<evidence type="ECO:0000256" key="2">
    <source>
        <dbReference type="ARBA" id="ARBA00022483"/>
    </source>
</evidence>
<organism evidence="4 5">
    <name type="scientific">Trapa natans</name>
    <name type="common">Water chestnut</name>
    <dbReference type="NCBI Taxonomy" id="22666"/>
    <lineage>
        <taxon>Eukaryota</taxon>
        <taxon>Viridiplantae</taxon>
        <taxon>Streptophyta</taxon>
        <taxon>Embryophyta</taxon>
        <taxon>Tracheophyta</taxon>
        <taxon>Spermatophyta</taxon>
        <taxon>Magnoliopsida</taxon>
        <taxon>eudicotyledons</taxon>
        <taxon>Gunneridae</taxon>
        <taxon>Pentapetalae</taxon>
        <taxon>rosids</taxon>
        <taxon>malvids</taxon>
        <taxon>Myrtales</taxon>
        <taxon>Lythraceae</taxon>
        <taxon>Trapa</taxon>
    </lineage>
</organism>
<dbReference type="PANTHER" id="PTHR10241:SF27">
    <property type="entry name" value="TRANSDUCIN_WD40 REPEAT-LIKE SUPERFAMILY PROTEIN"/>
    <property type="match status" value="1"/>
</dbReference>
<accession>A0AAN7RQ67</accession>
<dbReference type="CDD" id="cd15873">
    <property type="entry name" value="R-SNARE_STXBP5_6"/>
    <property type="match status" value="1"/>
</dbReference>
<dbReference type="Pfam" id="PF08596">
    <property type="entry name" value="Lgl_C"/>
    <property type="match status" value="1"/>
</dbReference>
<dbReference type="PANTHER" id="PTHR10241">
    <property type="entry name" value="LETHAL 2 GIANT LARVAE PROTEIN"/>
    <property type="match status" value="1"/>
</dbReference>
<dbReference type="GO" id="GO:0006887">
    <property type="term" value="P:exocytosis"/>
    <property type="evidence" value="ECO:0007669"/>
    <property type="project" value="UniProtKB-KW"/>
</dbReference>
<evidence type="ECO:0000256" key="1">
    <source>
        <dbReference type="ARBA" id="ARBA00008070"/>
    </source>
</evidence>
<dbReference type="SMART" id="SM00320">
    <property type="entry name" value="WD40"/>
    <property type="match status" value="7"/>
</dbReference>
<dbReference type="GO" id="GO:0045159">
    <property type="term" value="F:myosin II binding"/>
    <property type="evidence" value="ECO:0007669"/>
    <property type="project" value="TreeGrafter"/>
</dbReference>
<dbReference type="GO" id="GO:0005886">
    <property type="term" value="C:plasma membrane"/>
    <property type="evidence" value="ECO:0007669"/>
    <property type="project" value="TreeGrafter"/>
</dbReference>
<dbReference type="AlphaFoldDB" id="A0AAN7RQ67"/>
<dbReference type="GO" id="GO:0019905">
    <property type="term" value="F:syntaxin binding"/>
    <property type="evidence" value="ECO:0007669"/>
    <property type="project" value="TreeGrafter"/>
</dbReference>
<keyword evidence="5" id="KW-1185">Reference proteome</keyword>
<dbReference type="GO" id="GO:0005737">
    <property type="term" value="C:cytoplasm"/>
    <property type="evidence" value="ECO:0007669"/>
    <property type="project" value="TreeGrafter"/>
</dbReference>
<evidence type="ECO:0000259" key="3">
    <source>
        <dbReference type="Pfam" id="PF08596"/>
    </source>
</evidence>
<evidence type="ECO:0000313" key="4">
    <source>
        <dbReference type="EMBL" id="KAK4804498.1"/>
    </source>
</evidence>